<feature type="compositionally biased region" description="Basic and acidic residues" evidence="3">
    <location>
        <begin position="890"/>
        <end position="922"/>
    </location>
</feature>
<feature type="compositionally biased region" description="Pro residues" evidence="3">
    <location>
        <begin position="1066"/>
        <end position="1076"/>
    </location>
</feature>
<feature type="region of interest" description="Disordered" evidence="3">
    <location>
        <begin position="1498"/>
        <end position="1576"/>
    </location>
</feature>
<feature type="compositionally biased region" description="Low complexity" evidence="3">
    <location>
        <begin position="766"/>
        <end position="776"/>
    </location>
</feature>
<feature type="compositionally biased region" description="Polar residues" evidence="3">
    <location>
        <begin position="42"/>
        <end position="64"/>
    </location>
</feature>
<dbReference type="STRING" id="1036612.A0A1L9TK25"/>
<feature type="region of interest" description="Disordered" evidence="3">
    <location>
        <begin position="1300"/>
        <end position="1323"/>
    </location>
</feature>
<dbReference type="VEuPathDB" id="FungiDB:ASPSYDRAFT_149990"/>
<evidence type="ECO:0000313" key="5">
    <source>
        <dbReference type="EMBL" id="OJJ59784.1"/>
    </source>
</evidence>
<feature type="region of interest" description="Disordered" evidence="3">
    <location>
        <begin position="695"/>
        <end position="1076"/>
    </location>
</feature>
<dbReference type="RefSeq" id="XP_040703590.1">
    <property type="nucleotide sequence ID" value="XM_040841965.1"/>
</dbReference>
<gene>
    <name evidence="5" type="ORF">ASPSYDRAFT_149990</name>
</gene>
<comment type="subcellular location">
    <subcellularLocation>
        <location evidence="1">Nucleus</location>
    </subcellularLocation>
</comment>
<organism evidence="5 6">
    <name type="scientific">Aspergillus sydowii CBS 593.65</name>
    <dbReference type="NCBI Taxonomy" id="1036612"/>
    <lineage>
        <taxon>Eukaryota</taxon>
        <taxon>Fungi</taxon>
        <taxon>Dikarya</taxon>
        <taxon>Ascomycota</taxon>
        <taxon>Pezizomycotina</taxon>
        <taxon>Eurotiomycetes</taxon>
        <taxon>Eurotiomycetidae</taxon>
        <taxon>Eurotiales</taxon>
        <taxon>Aspergillaceae</taxon>
        <taxon>Aspergillus</taxon>
        <taxon>Aspergillus subgen. Nidulantes</taxon>
    </lineage>
</organism>
<dbReference type="Gene3D" id="1.10.340.30">
    <property type="entry name" value="Hypothetical protein, domain 2"/>
    <property type="match status" value="1"/>
</dbReference>
<feature type="compositionally biased region" description="Basic and acidic residues" evidence="3">
    <location>
        <begin position="187"/>
        <end position="197"/>
    </location>
</feature>
<evidence type="ECO:0000259" key="4">
    <source>
        <dbReference type="Pfam" id="PF00730"/>
    </source>
</evidence>
<feature type="domain" description="HhH-GPD" evidence="4">
    <location>
        <begin position="450"/>
        <end position="519"/>
    </location>
</feature>
<reference evidence="6" key="1">
    <citation type="journal article" date="2017" name="Genome Biol.">
        <title>Comparative genomics reveals high biological diversity and specific adaptations in the industrially and medically important fungal genus Aspergillus.</title>
        <authorList>
            <person name="de Vries R.P."/>
            <person name="Riley R."/>
            <person name="Wiebenga A."/>
            <person name="Aguilar-Osorio G."/>
            <person name="Amillis S."/>
            <person name="Uchima C.A."/>
            <person name="Anderluh G."/>
            <person name="Asadollahi M."/>
            <person name="Askin M."/>
            <person name="Barry K."/>
            <person name="Battaglia E."/>
            <person name="Bayram O."/>
            <person name="Benocci T."/>
            <person name="Braus-Stromeyer S.A."/>
            <person name="Caldana C."/>
            <person name="Canovas D."/>
            <person name="Cerqueira G.C."/>
            <person name="Chen F."/>
            <person name="Chen W."/>
            <person name="Choi C."/>
            <person name="Clum A."/>
            <person name="Dos Santos R.A."/>
            <person name="Damasio A.R."/>
            <person name="Diallinas G."/>
            <person name="Emri T."/>
            <person name="Fekete E."/>
            <person name="Flipphi M."/>
            <person name="Freyberg S."/>
            <person name="Gallo A."/>
            <person name="Gournas C."/>
            <person name="Habgood R."/>
            <person name="Hainaut M."/>
            <person name="Harispe M.L."/>
            <person name="Henrissat B."/>
            <person name="Hilden K.S."/>
            <person name="Hope R."/>
            <person name="Hossain A."/>
            <person name="Karabika E."/>
            <person name="Karaffa L."/>
            <person name="Karanyi Z."/>
            <person name="Krasevec N."/>
            <person name="Kuo A."/>
            <person name="Kusch H."/>
            <person name="LaButti K."/>
            <person name="Lagendijk E.L."/>
            <person name="Lapidus A."/>
            <person name="Levasseur A."/>
            <person name="Lindquist E."/>
            <person name="Lipzen A."/>
            <person name="Logrieco A.F."/>
            <person name="MacCabe A."/>
            <person name="Maekelae M.R."/>
            <person name="Malavazi I."/>
            <person name="Melin P."/>
            <person name="Meyer V."/>
            <person name="Mielnichuk N."/>
            <person name="Miskei M."/>
            <person name="Molnar A.P."/>
            <person name="Mule G."/>
            <person name="Ngan C.Y."/>
            <person name="Orejas M."/>
            <person name="Orosz E."/>
            <person name="Ouedraogo J.P."/>
            <person name="Overkamp K.M."/>
            <person name="Park H.-S."/>
            <person name="Perrone G."/>
            <person name="Piumi F."/>
            <person name="Punt P.J."/>
            <person name="Ram A.F."/>
            <person name="Ramon A."/>
            <person name="Rauscher S."/>
            <person name="Record E."/>
            <person name="Riano-Pachon D.M."/>
            <person name="Robert V."/>
            <person name="Roehrig J."/>
            <person name="Ruller R."/>
            <person name="Salamov A."/>
            <person name="Salih N.S."/>
            <person name="Samson R.A."/>
            <person name="Sandor E."/>
            <person name="Sanguinetti M."/>
            <person name="Schuetze T."/>
            <person name="Sepcic K."/>
            <person name="Shelest E."/>
            <person name="Sherlock G."/>
            <person name="Sophianopoulou V."/>
            <person name="Squina F.M."/>
            <person name="Sun H."/>
            <person name="Susca A."/>
            <person name="Todd R.B."/>
            <person name="Tsang A."/>
            <person name="Unkles S.E."/>
            <person name="van de Wiele N."/>
            <person name="van Rossen-Uffink D."/>
            <person name="Oliveira J.V."/>
            <person name="Vesth T.C."/>
            <person name="Visser J."/>
            <person name="Yu J.-H."/>
            <person name="Zhou M."/>
            <person name="Andersen M.R."/>
            <person name="Archer D.B."/>
            <person name="Baker S.E."/>
            <person name="Benoit I."/>
            <person name="Brakhage A.A."/>
            <person name="Braus G.H."/>
            <person name="Fischer R."/>
            <person name="Frisvad J.C."/>
            <person name="Goldman G.H."/>
            <person name="Houbraken J."/>
            <person name="Oakley B."/>
            <person name="Pocsi I."/>
            <person name="Scazzocchio C."/>
            <person name="Seiboth B."/>
            <person name="vanKuyk P.A."/>
            <person name="Wortman J."/>
            <person name="Dyer P.S."/>
            <person name="Grigoriev I.V."/>
        </authorList>
    </citation>
    <scope>NUCLEOTIDE SEQUENCE [LARGE SCALE GENOMIC DNA]</scope>
    <source>
        <strain evidence="6">CBS 593.65</strain>
    </source>
</reference>
<keyword evidence="6" id="KW-1185">Reference proteome</keyword>
<feature type="region of interest" description="Disordered" evidence="3">
    <location>
        <begin position="1382"/>
        <end position="1435"/>
    </location>
</feature>
<feature type="compositionally biased region" description="Gly residues" evidence="3">
    <location>
        <begin position="1423"/>
        <end position="1432"/>
    </location>
</feature>
<feature type="compositionally biased region" description="Basic residues" evidence="3">
    <location>
        <begin position="1536"/>
        <end position="1546"/>
    </location>
</feature>
<dbReference type="GO" id="GO:0003824">
    <property type="term" value="F:catalytic activity"/>
    <property type="evidence" value="ECO:0007669"/>
    <property type="project" value="InterPro"/>
</dbReference>
<evidence type="ECO:0000256" key="2">
    <source>
        <dbReference type="ARBA" id="ARBA00023242"/>
    </source>
</evidence>
<evidence type="ECO:0000256" key="3">
    <source>
        <dbReference type="SAM" id="MobiDB-lite"/>
    </source>
</evidence>
<dbReference type="Proteomes" id="UP000184356">
    <property type="component" value="Unassembled WGS sequence"/>
</dbReference>
<feature type="region of interest" description="Disordered" evidence="3">
    <location>
        <begin position="176"/>
        <end position="275"/>
    </location>
</feature>
<feature type="compositionally biased region" description="Basic residues" evidence="3">
    <location>
        <begin position="243"/>
        <end position="252"/>
    </location>
</feature>
<feature type="compositionally biased region" description="Polar residues" evidence="3">
    <location>
        <begin position="1026"/>
        <end position="1045"/>
    </location>
</feature>
<protein>
    <recommendedName>
        <fullName evidence="4">HhH-GPD domain-containing protein</fullName>
    </recommendedName>
</protein>
<feature type="region of interest" description="Disordered" evidence="3">
    <location>
        <begin position="328"/>
        <end position="356"/>
    </location>
</feature>
<dbReference type="Pfam" id="PF00730">
    <property type="entry name" value="HhH-GPD"/>
    <property type="match status" value="1"/>
</dbReference>
<dbReference type="EMBL" id="KV878585">
    <property type="protein sequence ID" value="OJJ59784.1"/>
    <property type="molecule type" value="Genomic_DNA"/>
</dbReference>
<dbReference type="PANTHER" id="PTHR15074:SF5">
    <property type="entry name" value="5-METHYLCYTOSINE G_T MISMATCH-SPECIFIC DNA GLYCOSYLASE"/>
    <property type="match status" value="1"/>
</dbReference>
<name>A0A1L9TK25_9EURO</name>
<feature type="compositionally biased region" description="Polar residues" evidence="3">
    <location>
        <begin position="11"/>
        <end position="34"/>
    </location>
</feature>
<dbReference type="FunFam" id="1.10.340.30:FF:000020">
    <property type="entry name" value="Pre-mRNA splicing factor, putative"/>
    <property type="match status" value="1"/>
</dbReference>
<sequence length="1576" mass="174380">MARPGREEENSLSSRRTPTPSKRNGTAISKTRSAIGNKAVVASNTNPKHGNAEKPTSNPRSTPAINLEDSDNDENEGRNNTEEPKVAFGSGLSATPVDDLYTPLLMFICEHSFMREKRYPVSRSVRARFVRDVRAEARVLGFGRPIVDRVLLDIKRYYLTKVGQYHVFDDGATFGEEVDDSSSSEGLDVKTKPSKPQEKRKRKRNSGEEPAKKTSQTPVKATQGKTKGAPALKKGEKETKLQSRPRKKKRSSKASSNTNALKGEANDLSGLTAGDEVRSKYFVNSQVSKPVDVEVSCKSPNGHSVPDDVLGLLEDMGLASDLLLSDSTLSDVPSDLEDSPTPSPAPLTSPKLGDADDDLGGIADASIGPVKSSHFAVGVREQTPPQLDFSLNPTLIPEKKPRSKPTKVSPYFQGPLLNEESCLPFPPIDEPAFGLVQEQLAHDPFRLLLATIFLNRTRGGVALPILFQVFNRYPTIEAMAAADPSELTAMINRLGFQNQRARKCISLAQTWLNYPPCRGKRYRKLNYPRKTDGRDVKPNECIDDDDPRVAWEVAHLPGVGAYALDSWRIFCRDELRGLPTDWQGTGAATAGFTPEWKSVLPQDKELRAYLTWMWLKEGWVWDRETGERTPANEKVMRAARRGATAHIEAGNWVLETSPVKPNTSLPLHCTLAILQSFHPAPSKLNSISVTKRIRTREAGDKKEERQCFLGRRLLSPSNPRTSINSSPSHAMFLPLRLNDRDRNRERNRKLSSTSSTSLKSKHRQQRTSSQKQTSRPSTKDPEDPEPPVRSSTPSTSAPRSRKQRRSSMPGLDSASRSGTASFLESRTSLPYPTFSKAHSREAVGKPGVPTPDPTDLTEQNQDDEDKDDTKQRHHDSRNAPPSPPLTSVDQHSRKGSTVDDKGEKATEKTKDGKTKIRIKTDMNRSSSSLRAKKDDSSKTSKSTVRPETPKAKRSSYSKDSPSRTASHKPSKSKLDPDRKRSSIVSPPRSPPVRDVGMDSANGSDATIAAPRQSPSSRVRSPEKPPSRNQTRSSMSNRPASANRSRTPFEIAMDHGRPPTTGSTYGTPPPPPPPPDVPVSNPRVDYLLHNGGLDYQVPKSLLLNTVFGDQPQVQPNLAASRVFEPFSRLLDDYQHVVNKNGSLAVATGSRSVARRLLDRLEAVFARDISSESCRCLMCEHDELEDIPSGVSWGEVLELVSGRREFPNWPPFILTTELGTADVSGEEHIPMQKMDIDVPEEYRDHFLRQSRKTKLAVDKWLTEQVEQPTSAPEEVDDETLTFAMLTHLGNDQRPIFRALLGISSTSPTPRPDGQPRERPPALTSSSFAIERLYRLSSKPRDPETAMYMLNNPGMHHVLATLAAISDDEWDILISGRFDGFLRSGAEDSTPNRWSNSRSNTPFSTGRMSRGPTPNPLDRPMSQPYGGPGSPGSFGGPIALDEEMEIAALAEVEREIYAGMEALEDAFEALHCKAETVRIALRERGAGLSIANQNRRGTFVEARLGTPGPHPWESGTDDDFFDDVQSLAPDDSASNISSNRRRRPKRRTERRTPAPVEEEDEGEEGSHTGRRDSRNSRRR</sequence>
<feature type="compositionally biased region" description="Basic and acidic residues" evidence="3">
    <location>
        <begin position="1561"/>
        <end position="1576"/>
    </location>
</feature>
<feature type="compositionally biased region" description="Basic and acidic residues" evidence="3">
    <location>
        <begin position="695"/>
        <end position="706"/>
    </location>
</feature>
<accession>A0A1L9TK25</accession>
<dbReference type="SUPFAM" id="SSF48150">
    <property type="entry name" value="DNA-glycosylase"/>
    <property type="match status" value="1"/>
</dbReference>
<feature type="compositionally biased region" description="Polar residues" evidence="3">
    <location>
        <begin position="213"/>
        <end position="225"/>
    </location>
</feature>
<evidence type="ECO:0000256" key="1">
    <source>
        <dbReference type="ARBA" id="ARBA00004123"/>
    </source>
</evidence>
<dbReference type="GO" id="GO:0005634">
    <property type="term" value="C:nucleus"/>
    <property type="evidence" value="ECO:0007669"/>
    <property type="project" value="UniProtKB-SubCell"/>
</dbReference>
<dbReference type="GO" id="GO:0003677">
    <property type="term" value="F:DNA binding"/>
    <property type="evidence" value="ECO:0007669"/>
    <property type="project" value="InterPro"/>
</dbReference>
<feature type="region of interest" description="Disordered" evidence="3">
    <location>
        <begin position="1"/>
        <end position="92"/>
    </location>
</feature>
<keyword evidence="2" id="KW-0539">Nucleus</keyword>
<dbReference type="InterPro" id="IPR011257">
    <property type="entry name" value="DNA_glycosylase"/>
</dbReference>
<proteinExistence type="predicted"/>
<dbReference type="InterPro" id="IPR003265">
    <property type="entry name" value="HhH-GPD_domain"/>
</dbReference>
<feature type="compositionally biased region" description="Polar residues" evidence="3">
    <location>
        <begin position="1384"/>
        <end position="1404"/>
    </location>
</feature>
<dbReference type="GeneID" id="63758038"/>
<feature type="compositionally biased region" description="Polar residues" evidence="3">
    <location>
        <begin position="715"/>
        <end position="728"/>
    </location>
</feature>
<dbReference type="PANTHER" id="PTHR15074">
    <property type="entry name" value="METHYL-CPG-BINDING PROTEIN"/>
    <property type="match status" value="1"/>
</dbReference>
<evidence type="ECO:0000313" key="6">
    <source>
        <dbReference type="Proteomes" id="UP000184356"/>
    </source>
</evidence>
<feature type="region of interest" description="Disordered" evidence="3">
    <location>
        <begin position="388"/>
        <end position="407"/>
    </location>
</feature>
<dbReference type="InterPro" id="IPR045138">
    <property type="entry name" value="MeCP2/MBD4"/>
</dbReference>
<dbReference type="GO" id="GO:0006285">
    <property type="term" value="P:base-excision repair, AP site formation"/>
    <property type="evidence" value="ECO:0007669"/>
    <property type="project" value="UniProtKB-ARBA"/>
</dbReference>
<feature type="compositionally biased region" description="Low complexity" evidence="3">
    <location>
        <begin position="788"/>
        <end position="798"/>
    </location>
</feature>
<feature type="compositionally biased region" description="Polar residues" evidence="3">
    <location>
        <begin position="814"/>
        <end position="830"/>
    </location>
</feature>
<dbReference type="OrthoDB" id="5373744at2759"/>
<feature type="compositionally biased region" description="Basic and acidic residues" evidence="3">
    <location>
        <begin position="75"/>
        <end position="85"/>
    </location>
</feature>